<dbReference type="PANTHER" id="PTHR40074">
    <property type="entry name" value="O-ACETYLTRANSFERASE WECH"/>
    <property type="match status" value="1"/>
</dbReference>
<dbReference type="PANTHER" id="PTHR40074:SF2">
    <property type="entry name" value="O-ACETYLTRANSFERASE WECH"/>
    <property type="match status" value="1"/>
</dbReference>
<comment type="caution">
    <text evidence="9">The sequence shown here is derived from an EMBL/GenBank/DDBJ whole genome shotgun (WGS) entry which is preliminary data.</text>
</comment>
<evidence type="ECO:0000256" key="2">
    <source>
        <dbReference type="ARBA" id="ARBA00007400"/>
    </source>
</evidence>
<dbReference type="Proteomes" id="UP000783588">
    <property type="component" value="Unassembled WGS sequence"/>
</dbReference>
<keyword evidence="9" id="KW-0808">Transferase</keyword>
<name>A0ABS6ER13_9FIRM</name>
<keyword evidence="9" id="KW-0012">Acyltransferase</keyword>
<evidence type="ECO:0000256" key="6">
    <source>
        <dbReference type="ARBA" id="ARBA00023136"/>
    </source>
</evidence>
<proteinExistence type="inferred from homology"/>
<evidence type="ECO:0000256" key="1">
    <source>
        <dbReference type="ARBA" id="ARBA00004651"/>
    </source>
</evidence>
<feature type="domain" description="Acyltransferase 3" evidence="8">
    <location>
        <begin position="9"/>
        <end position="292"/>
    </location>
</feature>
<evidence type="ECO:0000256" key="7">
    <source>
        <dbReference type="SAM" id="Phobius"/>
    </source>
</evidence>
<evidence type="ECO:0000256" key="4">
    <source>
        <dbReference type="ARBA" id="ARBA00022692"/>
    </source>
</evidence>
<sequence length="309" mass="35497">MISKENTQILKGLAISMVIVEHLGQVLHIAALNPLGPIGVCLFLFVSGYGLSCSYKKNGRNKYFSKRILKVYIPYLVSIAIFSIWSYFIGKTLTVKAIFSYAILKELPQGSFWYLQLLFYWYMVFYFLTFLFDNEKVLATALCVATFVITVYSGFNRLYVWQFASFPAGIIISKNKQMTFKIPKNIRGALLLTVSVIMVILKKTQYVEAHELGVADTILQIGITWCLSLLMFCVTEHLKRKKALEKLILAIGSVSYELYLAHVLPLDWLKQQVTTKNLLFYGIIVLLFTTILYVADFFIQRIEKNMMRN</sequence>
<keyword evidence="4 7" id="KW-0812">Transmembrane</keyword>
<evidence type="ECO:0000259" key="8">
    <source>
        <dbReference type="Pfam" id="PF01757"/>
    </source>
</evidence>
<evidence type="ECO:0000313" key="9">
    <source>
        <dbReference type="EMBL" id="MBU5489295.1"/>
    </source>
</evidence>
<comment type="subcellular location">
    <subcellularLocation>
        <location evidence="1">Cell membrane</location>
        <topology evidence="1">Multi-pass membrane protein</topology>
    </subcellularLocation>
</comment>
<feature type="transmembrane region" description="Helical" evidence="7">
    <location>
        <begin position="137"/>
        <end position="153"/>
    </location>
</feature>
<dbReference type="InterPro" id="IPR002656">
    <property type="entry name" value="Acyl_transf_3_dom"/>
</dbReference>
<reference evidence="9 10" key="1">
    <citation type="submission" date="2021-06" db="EMBL/GenBank/DDBJ databases">
        <authorList>
            <person name="Sun Q."/>
            <person name="Li D."/>
        </authorList>
    </citation>
    <scope>NUCLEOTIDE SEQUENCE [LARGE SCALE GENOMIC DNA]</scope>
    <source>
        <strain evidence="9 10">MSJd-7</strain>
    </source>
</reference>
<dbReference type="EMBL" id="JAHLQI010000001">
    <property type="protein sequence ID" value="MBU5489295.1"/>
    <property type="molecule type" value="Genomic_DNA"/>
</dbReference>
<feature type="transmembrane region" description="Helical" evidence="7">
    <location>
        <begin position="26"/>
        <end position="51"/>
    </location>
</feature>
<dbReference type="RefSeq" id="WP_216468900.1">
    <property type="nucleotide sequence ID" value="NZ_JAHLQI010000001.1"/>
</dbReference>
<protein>
    <submittedName>
        <fullName evidence="9">Acyltransferase</fullName>
    </submittedName>
</protein>
<keyword evidence="6 7" id="KW-0472">Membrane</keyword>
<feature type="transmembrane region" description="Helical" evidence="7">
    <location>
        <begin position="110"/>
        <end position="130"/>
    </location>
</feature>
<evidence type="ECO:0000256" key="3">
    <source>
        <dbReference type="ARBA" id="ARBA00022475"/>
    </source>
</evidence>
<keyword evidence="10" id="KW-1185">Reference proteome</keyword>
<feature type="transmembrane region" description="Helical" evidence="7">
    <location>
        <begin position="247"/>
        <end position="266"/>
    </location>
</feature>
<dbReference type="Pfam" id="PF01757">
    <property type="entry name" value="Acyl_transf_3"/>
    <property type="match status" value="1"/>
</dbReference>
<gene>
    <name evidence="9" type="ORF">KQI75_01400</name>
</gene>
<feature type="transmembrane region" description="Helical" evidence="7">
    <location>
        <begin position="72"/>
        <end position="90"/>
    </location>
</feature>
<accession>A0ABS6ER13</accession>
<evidence type="ECO:0000313" key="10">
    <source>
        <dbReference type="Proteomes" id="UP000783588"/>
    </source>
</evidence>
<keyword evidence="5 7" id="KW-1133">Transmembrane helix</keyword>
<dbReference type="GO" id="GO:0016746">
    <property type="term" value="F:acyltransferase activity"/>
    <property type="evidence" value="ECO:0007669"/>
    <property type="project" value="UniProtKB-KW"/>
</dbReference>
<organism evidence="9 10">
    <name type="scientific">Butyricicoccus intestinisimiae</name>
    <dbReference type="NCBI Taxonomy" id="2841509"/>
    <lineage>
        <taxon>Bacteria</taxon>
        <taxon>Bacillati</taxon>
        <taxon>Bacillota</taxon>
        <taxon>Clostridia</taxon>
        <taxon>Eubacteriales</taxon>
        <taxon>Butyricicoccaceae</taxon>
        <taxon>Butyricicoccus</taxon>
    </lineage>
</organism>
<keyword evidence="3" id="KW-1003">Cell membrane</keyword>
<evidence type="ECO:0000256" key="5">
    <source>
        <dbReference type="ARBA" id="ARBA00022989"/>
    </source>
</evidence>
<feature type="transmembrane region" description="Helical" evidence="7">
    <location>
        <begin position="218"/>
        <end position="235"/>
    </location>
</feature>
<comment type="similarity">
    <text evidence="2">Belongs to the acyltransferase 3 family.</text>
</comment>
<feature type="transmembrane region" description="Helical" evidence="7">
    <location>
        <begin position="278"/>
        <end position="299"/>
    </location>
</feature>